<proteinExistence type="predicted"/>
<name>A0A229RUE6_9PSEU</name>
<dbReference type="RefSeq" id="WP_093936959.1">
    <property type="nucleotide sequence ID" value="NZ_NMQT01000102.1"/>
</dbReference>
<evidence type="ECO:0000313" key="1">
    <source>
        <dbReference type="EMBL" id="OXM50298.1"/>
    </source>
</evidence>
<dbReference type="EMBL" id="NMQT01000102">
    <property type="protein sequence ID" value="OXM50298.1"/>
    <property type="molecule type" value="Genomic_DNA"/>
</dbReference>
<comment type="caution">
    <text evidence="1">The sequence shown here is derived from an EMBL/GenBank/DDBJ whole genome shotgun (WGS) entry which is preliminary data.</text>
</comment>
<reference evidence="1 2" key="1">
    <citation type="submission" date="2017-07" db="EMBL/GenBank/DDBJ databases">
        <title>Amycolatopsis thailandensis Genome sequencing and assembly.</title>
        <authorList>
            <person name="Kaur N."/>
            <person name="Mayilraj S."/>
        </authorList>
    </citation>
    <scope>NUCLEOTIDE SEQUENCE [LARGE SCALE GENOMIC DNA]</scope>
    <source>
        <strain evidence="1 2">JCM 16380</strain>
    </source>
</reference>
<dbReference type="OrthoDB" id="3637326at2"/>
<keyword evidence="2" id="KW-1185">Reference proteome</keyword>
<evidence type="ECO:0000313" key="2">
    <source>
        <dbReference type="Proteomes" id="UP000215223"/>
    </source>
</evidence>
<accession>A0A229RUE6</accession>
<dbReference type="Proteomes" id="UP000215223">
    <property type="component" value="Unassembled WGS sequence"/>
</dbReference>
<sequence length="66" mass="7196">MSHPTAALPAPTVLVVQRGMRFAVGGHSCDTWNPDVGGYQCDHGFVMWRTQVHESFQAASGQDVPR</sequence>
<protein>
    <submittedName>
        <fullName evidence="1">Uncharacterized protein</fullName>
    </submittedName>
</protein>
<organism evidence="1 2">
    <name type="scientific">Amycolatopsis thailandensis</name>
    <dbReference type="NCBI Taxonomy" id="589330"/>
    <lineage>
        <taxon>Bacteria</taxon>
        <taxon>Bacillati</taxon>
        <taxon>Actinomycetota</taxon>
        <taxon>Actinomycetes</taxon>
        <taxon>Pseudonocardiales</taxon>
        <taxon>Pseudonocardiaceae</taxon>
        <taxon>Amycolatopsis</taxon>
    </lineage>
</organism>
<dbReference type="AlphaFoldDB" id="A0A229RUE6"/>
<gene>
    <name evidence="1" type="ORF">CFP71_28110</name>
</gene>